<reference evidence="2 3" key="1">
    <citation type="journal article" date="2021" name="Elife">
        <title>Chloroplast acquisition without the gene transfer in kleptoplastic sea slugs, Plakobranchus ocellatus.</title>
        <authorList>
            <person name="Maeda T."/>
            <person name="Takahashi S."/>
            <person name="Yoshida T."/>
            <person name="Shimamura S."/>
            <person name="Takaki Y."/>
            <person name="Nagai Y."/>
            <person name="Toyoda A."/>
            <person name="Suzuki Y."/>
            <person name="Arimoto A."/>
            <person name="Ishii H."/>
            <person name="Satoh N."/>
            <person name="Nishiyama T."/>
            <person name="Hasebe M."/>
            <person name="Maruyama T."/>
            <person name="Minagawa J."/>
            <person name="Obokata J."/>
            <person name="Shigenobu S."/>
        </authorList>
    </citation>
    <scope>NUCLEOTIDE SEQUENCE [LARGE SCALE GENOMIC DNA]</scope>
</reference>
<dbReference type="Proteomes" id="UP000735302">
    <property type="component" value="Unassembled WGS sequence"/>
</dbReference>
<evidence type="ECO:0000256" key="1">
    <source>
        <dbReference type="SAM" id="MobiDB-lite"/>
    </source>
</evidence>
<protein>
    <submittedName>
        <fullName evidence="2">Uncharacterized protein</fullName>
    </submittedName>
</protein>
<evidence type="ECO:0000313" key="3">
    <source>
        <dbReference type="Proteomes" id="UP000735302"/>
    </source>
</evidence>
<evidence type="ECO:0000313" key="2">
    <source>
        <dbReference type="EMBL" id="GFO29667.1"/>
    </source>
</evidence>
<feature type="region of interest" description="Disordered" evidence="1">
    <location>
        <begin position="53"/>
        <end position="84"/>
    </location>
</feature>
<sequence length="84" mass="8912">MCGAPARLIGDWSTDRGGKIAGDGRSVRSGRWAGKTALMYVYGLGVREHRGNNEMLTNSGSDATHPTPFLLYPSPSPSPLLSHG</sequence>
<organism evidence="2 3">
    <name type="scientific">Plakobranchus ocellatus</name>
    <dbReference type="NCBI Taxonomy" id="259542"/>
    <lineage>
        <taxon>Eukaryota</taxon>
        <taxon>Metazoa</taxon>
        <taxon>Spiralia</taxon>
        <taxon>Lophotrochozoa</taxon>
        <taxon>Mollusca</taxon>
        <taxon>Gastropoda</taxon>
        <taxon>Heterobranchia</taxon>
        <taxon>Euthyneura</taxon>
        <taxon>Panpulmonata</taxon>
        <taxon>Sacoglossa</taxon>
        <taxon>Placobranchoidea</taxon>
        <taxon>Plakobranchidae</taxon>
        <taxon>Plakobranchus</taxon>
    </lineage>
</organism>
<name>A0AAV4CDS3_9GAST</name>
<dbReference type="EMBL" id="BLXT01006181">
    <property type="protein sequence ID" value="GFO29667.1"/>
    <property type="molecule type" value="Genomic_DNA"/>
</dbReference>
<gene>
    <name evidence="2" type="ORF">PoB_005617200</name>
</gene>
<keyword evidence="3" id="KW-1185">Reference proteome</keyword>
<accession>A0AAV4CDS3</accession>
<comment type="caution">
    <text evidence="2">The sequence shown here is derived from an EMBL/GenBank/DDBJ whole genome shotgun (WGS) entry which is preliminary data.</text>
</comment>
<dbReference type="AlphaFoldDB" id="A0AAV4CDS3"/>
<feature type="compositionally biased region" description="Polar residues" evidence="1">
    <location>
        <begin position="54"/>
        <end position="64"/>
    </location>
</feature>
<proteinExistence type="predicted"/>